<feature type="transmembrane region" description="Helical" evidence="1">
    <location>
        <begin position="133"/>
        <end position="153"/>
    </location>
</feature>
<dbReference type="InterPro" id="IPR046291">
    <property type="entry name" value="DUF6328"/>
</dbReference>
<protein>
    <submittedName>
        <fullName evidence="2">DUF6328 family protein</fullName>
    </submittedName>
</protein>
<organism evidence="2 3">
    <name type="scientific">Jatrophihabitans telluris</name>
    <dbReference type="NCBI Taxonomy" id="2038343"/>
    <lineage>
        <taxon>Bacteria</taxon>
        <taxon>Bacillati</taxon>
        <taxon>Actinomycetota</taxon>
        <taxon>Actinomycetes</taxon>
        <taxon>Jatrophihabitantales</taxon>
        <taxon>Jatrophihabitantaceae</taxon>
        <taxon>Jatrophihabitans</taxon>
    </lineage>
</organism>
<sequence length="163" mass="18150">MAQDLQRPAGDGRDESEGHRLDRNYGELLQELRVSETGVQILFAFLLSIAFQQRFASIDEFQRTVYVITLICCVLSIALLVAPVAFHRIVFRRGLKEELVESTSRFAIAGTSFLLLAVLNGVLLILDYVVGRWFAVVTTGLLALVFIGLWIVLPLGKLRADEG</sequence>
<accession>A0ABY4R0T2</accession>
<dbReference type="Pfam" id="PF19853">
    <property type="entry name" value="DUF6328"/>
    <property type="match status" value="1"/>
</dbReference>
<evidence type="ECO:0000313" key="2">
    <source>
        <dbReference type="EMBL" id="UQX89077.1"/>
    </source>
</evidence>
<feature type="transmembrane region" description="Helical" evidence="1">
    <location>
        <begin position="106"/>
        <end position="126"/>
    </location>
</feature>
<reference evidence="2" key="2">
    <citation type="submission" date="2022-05" db="EMBL/GenBank/DDBJ databases">
        <authorList>
            <person name="Kim J.-S."/>
            <person name="Lee K."/>
            <person name="Suh M."/>
            <person name="Eom M."/>
            <person name="Kim J.-S."/>
            <person name="Kim D.-S."/>
            <person name="Ko S.-H."/>
            <person name="Shin Y."/>
            <person name="Lee J.-S."/>
        </authorList>
    </citation>
    <scope>NUCLEOTIDE SEQUENCE</scope>
    <source>
        <strain evidence="2">N237</strain>
    </source>
</reference>
<keyword evidence="1" id="KW-0812">Transmembrane</keyword>
<evidence type="ECO:0000313" key="3">
    <source>
        <dbReference type="Proteomes" id="UP001056336"/>
    </source>
</evidence>
<keyword evidence="1" id="KW-1133">Transmembrane helix</keyword>
<feature type="transmembrane region" description="Helical" evidence="1">
    <location>
        <begin position="64"/>
        <end position="86"/>
    </location>
</feature>
<evidence type="ECO:0000256" key="1">
    <source>
        <dbReference type="SAM" id="Phobius"/>
    </source>
</evidence>
<dbReference type="EMBL" id="CP097332">
    <property type="protein sequence ID" value="UQX89077.1"/>
    <property type="molecule type" value="Genomic_DNA"/>
</dbReference>
<name>A0ABY4R0T2_9ACTN</name>
<reference evidence="2" key="1">
    <citation type="journal article" date="2018" name="Int. J. Syst. Evol. Microbiol.">
        <title>Jatrophihabitans telluris sp. nov., isolated from sediment soil of lava forest wetlands and the emended description of the genus Jatrophihabitans.</title>
        <authorList>
            <person name="Lee K.C."/>
            <person name="Suh M.K."/>
            <person name="Eom M.K."/>
            <person name="Kim K.K."/>
            <person name="Kim J.S."/>
            <person name="Kim D.S."/>
            <person name="Ko S.H."/>
            <person name="Shin Y.K."/>
            <person name="Lee J.S."/>
        </authorList>
    </citation>
    <scope>NUCLEOTIDE SEQUENCE</scope>
    <source>
        <strain evidence="2">N237</strain>
    </source>
</reference>
<dbReference type="RefSeq" id="WP_249772973.1">
    <property type="nucleotide sequence ID" value="NZ_CP097332.1"/>
</dbReference>
<proteinExistence type="predicted"/>
<gene>
    <name evidence="2" type="ORF">M6D93_03515</name>
</gene>
<dbReference type="Proteomes" id="UP001056336">
    <property type="component" value="Chromosome"/>
</dbReference>
<keyword evidence="1" id="KW-0472">Membrane</keyword>
<keyword evidence="3" id="KW-1185">Reference proteome</keyword>